<sequence>MYVELSKKAHANKYGKYVKNDTIVIDNGVYECKAGYSGQSPQMVFMNVLYRQKTSASIESFQGAVLKTMFDGDVLINFEVLESMIDEVLAYLKPERLQNLIFTEKIYSPTHTELVKFLFEVYGFEKIQIGVDSYYSYLWNMRGEDCMVVDMSHTAVTCLVIYGGRIADVYKINFGGCAAEEYLCMLMFNKFFDNKKSYGELVKYLRCSRDYCREAVDVLDEMKEGEYSRSYFLDEEVEIGHQRCMDAKQKRCSMPSNPGSVPEINTNLLNTIDSELNDEEIREKKRQRILYHSALHRVKSRAEKCLEKLKMCMSLTEEKIERMSDPAGFINAKKAEFQRLKRELELRGKTRRDVKNRKTYEFQVRFKEGLLTDDEKLLIAKIKDAEDMDQEVRLIDSLRMLASQIKELDPYFEPFTADVVDILNGYSIGRMCVNIDLMRIPEIFFLPSIIGLDQMGLTEIMENVSRKYNTRKVLLTGGFSQIEGIGDRIQIEMSSVSVVGDVQVIMAADPVNDAFKGATMCNMFPVYTIDQYHNMGAEEMIRSMNSSTD</sequence>
<keyword evidence="2" id="KW-1185">Reference proteome</keyword>
<dbReference type="InterPro" id="IPR043129">
    <property type="entry name" value="ATPase_NBD"/>
</dbReference>
<dbReference type="Proteomes" id="UP000031056">
    <property type="component" value="Unassembled WGS sequence"/>
</dbReference>
<dbReference type="RefSeq" id="XP_014564604.1">
    <property type="nucleotide sequence ID" value="XM_014709118.1"/>
</dbReference>
<evidence type="ECO:0008006" key="3">
    <source>
        <dbReference type="Google" id="ProtNLM"/>
    </source>
</evidence>
<evidence type="ECO:0000313" key="1">
    <source>
        <dbReference type="EMBL" id="KHN70562.1"/>
    </source>
</evidence>
<dbReference type="AlphaFoldDB" id="A0A0B2UNB1"/>
<dbReference type="PANTHER" id="PTHR11937">
    <property type="entry name" value="ACTIN"/>
    <property type="match status" value="1"/>
</dbReference>
<dbReference type="EMBL" id="JOKQ01000001">
    <property type="protein sequence ID" value="KHN70562.1"/>
    <property type="molecule type" value="Genomic_DNA"/>
</dbReference>
<accession>A0A0B2UNB1</accession>
<comment type="caution">
    <text evidence="1">The sequence shown here is derived from an EMBL/GenBank/DDBJ whole genome shotgun (WGS) entry which is preliminary data.</text>
</comment>
<proteinExistence type="predicted"/>
<dbReference type="HOGENOM" id="CLU_036505_0_0_1"/>
<organism evidence="1 2">
    <name type="scientific">Ordospora colligata OC4</name>
    <dbReference type="NCBI Taxonomy" id="1354746"/>
    <lineage>
        <taxon>Eukaryota</taxon>
        <taxon>Fungi</taxon>
        <taxon>Fungi incertae sedis</taxon>
        <taxon>Microsporidia</taxon>
        <taxon>Ordosporidae</taxon>
        <taxon>Ordospora</taxon>
    </lineage>
</organism>
<dbReference type="InParanoid" id="A0A0B2UNB1"/>
<dbReference type="Gene3D" id="3.30.420.40">
    <property type="match status" value="2"/>
</dbReference>
<protein>
    <recommendedName>
        <fullName evidence="3">Actin-like protein</fullName>
    </recommendedName>
</protein>
<name>A0A0B2UNB1_9MICR</name>
<gene>
    <name evidence="1" type="ORF">M896_012180</name>
</gene>
<dbReference type="InterPro" id="IPR004000">
    <property type="entry name" value="Actin"/>
</dbReference>
<dbReference type="VEuPathDB" id="MicrosporidiaDB:M896_012180"/>
<dbReference type="GeneID" id="26261061"/>
<reference evidence="1 2" key="1">
    <citation type="journal article" date="2014" name="MBio">
        <title>The Ordospora colligata genome; evolution of extreme reduction in microsporidia and host-to-parasite horizontal gene transfer.</title>
        <authorList>
            <person name="Pombert J.-F."/>
            <person name="Haag K.L."/>
            <person name="Beidas S."/>
            <person name="Ebert D."/>
            <person name="Keeling P.J."/>
        </authorList>
    </citation>
    <scope>NUCLEOTIDE SEQUENCE [LARGE SCALE GENOMIC DNA]</scope>
    <source>
        <strain evidence="1 2">OC4</strain>
    </source>
</reference>
<dbReference type="SUPFAM" id="SSF53067">
    <property type="entry name" value="Actin-like ATPase domain"/>
    <property type="match status" value="2"/>
</dbReference>
<dbReference type="SMART" id="SM00268">
    <property type="entry name" value="ACTIN"/>
    <property type="match status" value="1"/>
</dbReference>
<dbReference type="STRING" id="1354746.A0A0B2UNB1"/>
<evidence type="ECO:0000313" key="2">
    <source>
        <dbReference type="Proteomes" id="UP000031056"/>
    </source>
</evidence>
<dbReference type="OrthoDB" id="7340501at2759"/>